<gene>
    <name evidence="2" type="ORF">LNKW23_23860</name>
</gene>
<reference evidence="2 3" key="1">
    <citation type="submission" date="2023-04" db="EMBL/GenBank/DDBJ databases">
        <title>Marinoamorphus aggregata gen. nov., sp. Nov., isolate from tissue of brittle star Ophioplocus japonicus.</title>
        <authorList>
            <person name="Kawano K."/>
            <person name="Sawayama S."/>
            <person name="Nakagawa S."/>
        </authorList>
    </citation>
    <scope>NUCLEOTIDE SEQUENCE [LARGE SCALE GENOMIC DNA]</scope>
    <source>
        <strain evidence="2 3">NKW23</strain>
    </source>
</reference>
<protein>
    <submittedName>
        <fullName evidence="2">Uncharacterized protein</fullName>
    </submittedName>
</protein>
<comment type="caution">
    <text evidence="2">The sequence shown here is derived from an EMBL/GenBank/DDBJ whole genome shotgun (WGS) entry which is preliminary data.</text>
</comment>
<dbReference type="RefSeq" id="WP_285671970.1">
    <property type="nucleotide sequence ID" value="NZ_BSYI01000016.1"/>
</dbReference>
<accession>A0ABQ6LPE6</accession>
<evidence type="ECO:0000313" key="2">
    <source>
        <dbReference type="EMBL" id="GMG83173.1"/>
    </source>
</evidence>
<sequence length="71" mass="8119">MAETIQQSDRKTRLPNCGFRSHDAPSRDAWIRLANRPSKITITGLRDPAHGRRPMQACTRARSPCGRREYV</sequence>
<evidence type="ECO:0000256" key="1">
    <source>
        <dbReference type="SAM" id="MobiDB-lite"/>
    </source>
</evidence>
<evidence type="ECO:0000313" key="3">
    <source>
        <dbReference type="Proteomes" id="UP001239909"/>
    </source>
</evidence>
<feature type="region of interest" description="Disordered" evidence="1">
    <location>
        <begin position="1"/>
        <end position="20"/>
    </location>
</feature>
<proteinExistence type="predicted"/>
<organism evidence="2 3">
    <name type="scientific">Paralimibaculum aggregatum</name>
    <dbReference type="NCBI Taxonomy" id="3036245"/>
    <lineage>
        <taxon>Bacteria</taxon>
        <taxon>Pseudomonadati</taxon>
        <taxon>Pseudomonadota</taxon>
        <taxon>Alphaproteobacteria</taxon>
        <taxon>Rhodobacterales</taxon>
        <taxon>Paracoccaceae</taxon>
        <taxon>Paralimibaculum</taxon>
    </lineage>
</organism>
<dbReference type="Proteomes" id="UP001239909">
    <property type="component" value="Unassembled WGS sequence"/>
</dbReference>
<dbReference type="EMBL" id="BSYI01000016">
    <property type="protein sequence ID" value="GMG83173.1"/>
    <property type="molecule type" value="Genomic_DNA"/>
</dbReference>
<feature type="region of interest" description="Disordered" evidence="1">
    <location>
        <begin position="43"/>
        <end position="71"/>
    </location>
</feature>
<name>A0ABQ6LPE6_9RHOB</name>
<keyword evidence="3" id="KW-1185">Reference proteome</keyword>